<organism evidence="2">
    <name type="scientific">Anguilla anguilla</name>
    <name type="common">European freshwater eel</name>
    <name type="synonym">Muraena anguilla</name>
    <dbReference type="NCBI Taxonomy" id="7936"/>
    <lineage>
        <taxon>Eukaryota</taxon>
        <taxon>Metazoa</taxon>
        <taxon>Chordata</taxon>
        <taxon>Craniata</taxon>
        <taxon>Vertebrata</taxon>
        <taxon>Euteleostomi</taxon>
        <taxon>Actinopterygii</taxon>
        <taxon>Neopterygii</taxon>
        <taxon>Teleostei</taxon>
        <taxon>Anguilliformes</taxon>
        <taxon>Anguillidae</taxon>
        <taxon>Anguilla</taxon>
    </lineage>
</organism>
<proteinExistence type="predicted"/>
<feature type="compositionally biased region" description="Basic and acidic residues" evidence="1">
    <location>
        <begin position="12"/>
        <end position="22"/>
    </location>
</feature>
<feature type="region of interest" description="Disordered" evidence="1">
    <location>
        <begin position="1"/>
        <end position="31"/>
    </location>
</feature>
<dbReference type="EMBL" id="GBXM01014260">
    <property type="protein sequence ID" value="JAH94317.1"/>
    <property type="molecule type" value="Transcribed_RNA"/>
</dbReference>
<sequence length="80" mass="9034">MTTSVIQKLTKPKADSESDISHRHGQPANQVHSNASRLLTELLLNLSAQPHTKDLAHNRSVMLGFAYSIFFFLKKIVYKL</sequence>
<reference evidence="2" key="2">
    <citation type="journal article" date="2015" name="Fish Shellfish Immunol.">
        <title>Early steps in the European eel (Anguilla anguilla)-Vibrio vulnificus interaction in the gills: Role of the RtxA13 toxin.</title>
        <authorList>
            <person name="Callol A."/>
            <person name="Pajuelo D."/>
            <person name="Ebbesson L."/>
            <person name="Teles M."/>
            <person name="MacKenzie S."/>
            <person name="Amaro C."/>
        </authorList>
    </citation>
    <scope>NUCLEOTIDE SEQUENCE</scope>
</reference>
<name>A0A0E9WVA7_ANGAN</name>
<dbReference type="AlphaFoldDB" id="A0A0E9WVA7"/>
<evidence type="ECO:0000313" key="2">
    <source>
        <dbReference type="EMBL" id="JAH94317.1"/>
    </source>
</evidence>
<accession>A0A0E9WVA7</accession>
<protein>
    <submittedName>
        <fullName evidence="2">Uncharacterized protein</fullName>
    </submittedName>
</protein>
<evidence type="ECO:0000256" key="1">
    <source>
        <dbReference type="SAM" id="MobiDB-lite"/>
    </source>
</evidence>
<reference evidence="2" key="1">
    <citation type="submission" date="2014-11" db="EMBL/GenBank/DDBJ databases">
        <authorList>
            <person name="Amaro Gonzalez C."/>
        </authorList>
    </citation>
    <scope>NUCLEOTIDE SEQUENCE</scope>
</reference>